<organism evidence="1 2">
    <name type="scientific">Priestia megaterium Q3</name>
    <dbReference type="NCBI Taxonomy" id="1452722"/>
    <lineage>
        <taxon>Bacteria</taxon>
        <taxon>Bacillati</taxon>
        <taxon>Bacillota</taxon>
        <taxon>Bacilli</taxon>
        <taxon>Bacillales</taxon>
        <taxon>Bacillaceae</taxon>
        <taxon>Priestia</taxon>
    </lineage>
</organism>
<sequence>MNKLTKTSIMCAVLVSGLAACESGKKENEVTVEAPAPKHTASLEHATNVRPAEGSLSYHEKSKHHKYYISTNSASYVDDIDSINGTSTFMNVSVRLENTFEEGNSVSLKDLHFTLEDVTDSKTYEPATREAYTKEGYTLLTTNYPNMKLEDKPLDLNIVFNIPDKPDHLYQLMVVQDEADADYFYLDTIKSAYK</sequence>
<dbReference type="EMBL" id="CP010586">
    <property type="protein sequence ID" value="AKP76688.1"/>
    <property type="molecule type" value="Genomic_DNA"/>
</dbReference>
<name>A0A806TGZ7_PRIMG</name>
<evidence type="ECO:0000313" key="2">
    <source>
        <dbReference type="Proteomes" id="UP000036410"/>
    </source>
</evidence>
<dbReference type="RefSeq" id="WP_033578601.1">
    <property type="nucleotide sequence ID" value="NZ_CP010586.1"/>
</dbReference>
<evidence type="ECO:0000313" key="1">
    <source>
        <dbReference type="EMBL" id="AKP76688.1"/>
    </source>
</evidence>
<accession>A0A806TGZ7</accession>
<gene>
    <name evidence="1" type="ORF">AS52_01723</name>
</gene>
<dbReference type="PROSITE" id="PS51257">
    <property type="entry name" value="PROKAR_LIPOPROTEIN"/>
    <property type="match status" value="1"/>
</dbReference>
<reference evidence="1 2" key="1">
    <citation type="submission" date="2015-01" db="EMBL/GenBank/DDBJ databases">
        <title>Genome sequence of bacillus megaterium Q3.</title>
        <authorList>
            <person name="Wang Y."/>
            <person name="Luo K."/>
            <person name="Bai L."/>
            <person name="Luo F."/>
        </authorList>
    </citation>
    <scope>NUCLEOTIDE SEQUENCE [LARGE SCALE GENOMIC DNA]</scope>
    <source>
        <strain evidence="1 2">Q3</strain>
    </source>
</reference>
<protein>
    <recommendedName>
        <fullName evidence="3">DUF4352 domain-containing protein</fullName>
    </recommendedName>
</protein>
<proteinExistence type="predicted"/>
<dbReference type="AlphaFoldDB" id="A0A806TGZ7"/>
<dbReference type="Proteomes" id="UP000036410">
    <property type="component" value="Chromosome"/>
</dbReference>
<evidence type="ECO:0008006" key="3">
    <source>
        <dbReference type="Google" id="ProtNLM"/>
    </source>
</evidence>